<evidence type="ECO:0000256" key="7">
    <source>
        <dbReference type="ARBA" id="ARBA00022917"/>
    </source>
</evidence>
<comment type="subcellular location">
    <subcellularLocation>
        <location evidence="1 10">Cytoplasm</location>
    </subcellularLocation>
</comment>
<accession>A0ABN6M209</accession>
<feature type="domain" description="DALR anticodon binding" evidence="11">
    <location>
        <begin position="585"/>
        <end position="681"/>
    </location>
</feature>
<evidence type="ECO:0000256" key="1">
    <source>
        <dbReference type="ARBA" id="ARBA00004496"/>
    </source>
</evidence>
<comment type="catalytic activity">
    <reaction evidence="9 10">
        <text>tRNA(Gly) + glycine + ATP = glycyl-tRNA(Gly) + AMP + diphosphate</text>
        <dbReference type="Rhea" id="RHEA:16013"/>
        <dbReference type="Rhea" id="RHEA-COMP:9664"/>
        <dbReference type="Rhea" id="RHEA-COMP:9683"/>
        <dbReference type="ChEBI" id="CHEBI:30616"/>
        <dbReference type="ChEBI" id="CHEBI:33019"/>
        <dbReference type="ChEBI" id="CHEBI:57305"/>
        <dbReference type="ChEBI" id="CHEBI:78442"/>
        <dbReference type="ChEBI" id="CHEBI:78522"/>
        <dbReference type="ChEBI" id="CHEBI:456215"/>
        <dbReference type="EC" id="6.1.1.14"/>
    </reaction>
</comment>
<proteinExistence type="inferred from homology"/>
<keyword evidence="5 10" id="KW-0547">Nucleotide-binding</keyword>
<dbReference type="PROSITE" id="PS50861">
    <property type="entry name" value="AA_TRNA_LIGASE_II_GLYAB"/>
    <property type="match status" value="1"/>
</dbReference>
<dbReference type="PRINTS" id="PR01045">
    <property type="entry name" value="TRNASYNTHGB"/>
</dbReference>
<keyword evidence="4 10" id="KW-0436">Ligase</keyword>
<evidence type="ECO:0000256" key="8">
    <source>
        <dbReference type="ARBA" id="ARBA00023146"/>
    </source>
</evidence>
<keyword evidence="6 10" id="KW-0067">ATP-binding</keyword>
<evidence type="ECO:0000256" key="9">
    <source>
        <dbReference type="ARBA" id="ARBA00047937"/>
    </source>
</evidence>
<dbReference type="GO" id="GO:0016874">
    <property type="term" value="F:ligase activity"/>
    <property type="evidence" value="ECO:0007669"/>
    <property type="project" value="UniProtKB-KW"/>
</dbReference>
<comment type="subunit">
    <text evidence="10">Tetramer of two alpha and two beta subunits.</text>
</comment>
<dbReference type="InterPro" id="IPR008909">
    <property type="entry name" value="DALR_anticod-bd"/>
</dbReference>
<dbReference type="HAMAP" id="MF_00255">
    <property type="entry name" value="Gly_tRNA_synth_beta"/>
    <property type="match status" value="1"/>
</dbReference>
<keyword evidence="8 10" id="KW-0030">Aminoacyl-tRNA synthetase</keyword>
<evidence type="ECO:0000313" key="13">
    <source>
        <dbReference type="Proteomes" id="UP000830055"/>
    </source>
</evidence>
<evidence type="ECO:0000256" key="5">
    <source>
        <dbReference type="ARBA" id="ARBA00022741"/>
    </source>
</evidence>
<keyword evidence="7 10" id="KW-0648">Protein biosynthesis</keyword>
<reference evidence="12 13" key="1">
    <citation type="submission" date="2022-01" db="EMBL/GenBank/DDBJ databases">
        <title>Desulfofustis limnae sp. nov., a novel mesophilic sulfate-reducing bacterium isolated from marsh soil.</title>
        <authorList>
            <person name="Watanabe M."/>
            <person name="Takahashi A."/>
            <person name="Kojima H."/>
            <person name="Fukui M."/>
        </authorList>
    </citation>
    <scope>NUCLEOTIDE SEQUENCE [LARGE SCALE GENOMIC DNA]</scope>
    <source>
        <strain evidence="12 13">PPLL</strain>
    </source>
</reference>
<dbReference type="InterPro" id="IPR006194">
    <property type="entry name" value="Gly-tRNA-synth_heterodimer"/>
</dbReference>
<dbReference type="EC" id="6.1.1.14" evidence="10"/>
<comment type="similarity">
    <text evidence="2 10">Belongs to the class-II aminoacyl-tRNA synthetase family.</text>
</comment>
<evidence type="ECO:0000256" key="6">
    <source>
        <dbReference type="ARBA" id="ARBA00022840"/>
    </source>
</evidence>
<evidence type="ECO:0000256" key="3">
    <source>
        <dbReference type="ARBA" id="ARBA00022490"/>
    </source>
</evidence>
<dbReference type="NCBIfam" id="TIGR00211">
    <property type="entry name" value="glyS"/>
    <property type="match status" value="1"/>
</dbReference>
<protein>
    <recommendedName>
        <fullName evidence="10">Glycine--tRNA ligase beta subunit</fullName>
        <ecNumber evidence="10">6.1.1.14</ecNumber>
    </recommendedName>
    <alternativeName>
        <fullName evidence="10">Glycyl-tRNA synthetase beta subunit</fullName>
        <shortName evidence="10">GlyRS</shortName>
    </alternativeName>
</protein>
<dbReference type="Pfam" id="PF05746">
    <property type="entry name" value="DALR_1"/>
    <property type="match status" value="1"/>
</dbReference>
<organism evidence="12 13">
    <name type="scientific">Desulfofustis limnaeus</name>
    <dbReference type="NCBI Taxonomy" id="2740163"/>
    <lineage>
        <taxon>Bacteria</taxon>
        <taxon>Pseudomonadati</taxon>
        <taxon>Thermodesulfobacteriota</taxon>
        <taxon>Desulfobulbia</taxon>
        <taxon>Desulfobulbales</taxon>
        <taxon>Desulfocapsaceae</taxon>
        <taxon>Desulfofustis</taxon>
    </lineage>
</organism>
<keyword evidence="13" id="KW-1185">Reference proteome</keyword>
<sequence>MKDLLFEIGCEELPAGFLAPAMAQLADLFRTKADKLQVSYTSLRTFSTPRRLALIVTGLADKQDDISEELLGPSKQAAYDGAGNPTKAAEGFARSKGVTVADLRVVATPKGEYLQLVRQIPGVATIELLPQLLRELLVELSFAKSMKWGSNQHPFARPIQWLLAIYGNQPVALEHEGIHSAAITRGHRFLAPEPVPVAAAAEYEETLLGRFVIVDSERRRRAVQQEITAAVAAAGMAAGATVTIDETLLDTVTNLVEYPFGVCGRFAEKFLHLPDEVLITSMREHQKSFPVVDGSGALLPGFVAVNNTRVKQPEVTRAGHERVLRARLEDAFFFFQSDRKIRLADRLEALSGIIFQAKLGTMREKVDRVVKLTRLLADRLAPALVDEACRGALLCKADLTTDMVGEFPTLQGVMGSAYAAHDGESAVVCQAIREHYLPLRAGSELPEGVVGALVGLADRIDTIAGCFGIGQIPTGTTDPFGLRRLALAIIHLVAQRGAPLSLADMFRKALALYGDRVDGSGATVEQVLQFIKGRFINDCTGKGMDGRAVDAACSVAFDDINDCLKRIEALTEIKRQASFEVLAGAFKRVRNIIKEHQESDIEVSLLVEPAERSLYEVYHQLAQSGEKQLAAADYRGFLEEMLVLKEPVDRFFDEVMVMVEDEAVKNNRLNLLAAINTLILNIGDISRMHSAG</sequence>
<dbReference type="Pfam" id="PF02092">
    <property type="entry name" value="tRNA_synt_2f"/>
    <property type="match status" value="1"/>
</dbReference>
<evidence type="ECO:0000256" key="2">
    <source>
        <dbReference type="ARBA" id="ARBA00008226"/>
    </source>
</evidence>
<keyword evidence="3 10" id="KW-0963">Cytoplasm</keyword>
<evidence type="ECO:0000256" key="10">
    <source>
        <dbReference type="HAMAP-Rule" id="MF_00255"/>
    </source>
</evidence>
<gene>
    <name evidence="10 12" type="primary">glyS</name>
    <name evidence="12" type="ORF">DPPLL_12970</name>
</gene>
<name>A0ABN6M209_9BACT</name>
<evidence type="ECO:0000256" key="4">
    <source>
        <dbReference type="ARBA" id="ARBA00022598"/>
    </source>
</evidence>
<evidence type="ECO:0000259" key="11">
    <source>
        <dbReference type="Pfam" id="PF05746"/>
    </source>
</evidence>
<dbReference type="RefSeq" id="WP_284153997.1">
    <property type="nucleotide sequence ID" value="NZ_AP025516.1"/>
</dbReference>
<dbReference type="InterPro" id="IPR015944">
    <property type="entry name" value="Gly-tRNA-synth_bsu"/>
</dbReference>
<evidence type="ECO:0000313" key="12">
    <source>
        <dbReference type="EMBL" id="BDD86932.1"/>
    </source>
</evidence>
<dbReference type="PANTHER" id="PTHR30075:SF2">
    <property type="entry name" value="GLYCINE--TRNA LIGASE, CHLOROPLASTIC_MITOCHONDRIAL 2"/>
    <property type="match status" value="1"/>
</dbReference>
<dbReference type="PANTHER" id="PTHR30075">
    <property type="entry name" value="GLYCYL-TRNA SYNTHETASE"/>
    <property type="match status" value="1"/>
</dbReference>
<dbReference type="Proteomes" id="UP000830055">
    <property type="component" value="Chromosome"/>
</dbReference>
<dbReference type="SUPFAM" id="SSF109604">
    <property type="entry name" value="HD-domain/PDEase-like"/>
    <property type="match status" value="1"/>
</dbReference>
<dbReference type="EMBL" id="AP025516">
    <property type="protein sequence ID" value="BDD86932.1"/>
    <property type="molecule type" value="Genomic_DNA"/>
</dbReference>